<gene>
    <name evidence="2" type="ORF">C0189_02560</name>
</gene>
<dbReference type="AlphaFoldDB" id="A0A2J6WEQ9"/>
<dbReference type="PANTHER" id="PTHR33434">
    <property type="entry name" value="DEGV DOMAIN-CONTAINING PROTEIN DR_1986-RELATED"/>
    <property type="match status" value="1"/>
</dbReference>
<protein>
    <submittedName>
        <fullName evidence="2">DegV family protein</fullName>
    </submittedName>
</protein>
<evidence type="ECO:0000313" key="2">
    <source>
        <dbReference type="EMBL" id="PMP67722.1"/>
    </source>
</evidence>
<dbReference type="SUPFAM" id="SSF82549">
    <property type="entry name" value="DAK1/DegV-like"/>
    <property type="match status" value="1"/>
</dbReference>
<dbReference type="PANTHER" id="PTHR33434:SF2">
    <property type="entry name" value="FATTY ACID-BINDING PROTEIN TM_1468"/>
    <property type="match status" value="1"/>
</dbReference>
<sequence length="284" mass="32632">MMEKVKIVTDSTCYMPKVYLEKYDIKVVPLYVRFGDEVYREGIDMTHDEFYKKLHTTSILPETTQPAPEDFEKVYRELLKEGYKIISIHISAGLSGTLNSANAAKEALGSNDIYIFDSKFTSMGLGYQILEIAKMLYEENMPLQDVLKITSTLYKHMNIYFLVPDLFWLARLGRIGKAKAILGTVVKIKPILFFDEGVVNVLEQPRTLEKGKERMIELTKEKVEKLGLKYITVAYGENLEEAEKYRDFVEREFNKSVSLTQLGPVIGTHTGPQVLSIHFYTERI</sequence>
<dbReference type="NCBIfam" id="TIGR00762">
    <property type="entry name" value="DegV"/>
    <property type="match status" value="1"/>
</dbReference>
<dbReference type="GO" id="GO:0008289">
    <property type="term" value="F:lipid binding"/>
    <property type="evidence" value="ECO:0007669"/>
    <property type="project" value="UniProtKB-KW"/>
</dbReference>
<accession>A0A2J6WEQ9</accession>
<evidence type="ECO:0000256" key="1">
    <source>
        <dbReference type="ARBA" id="ARBA00023121"/>
    </source>
</evidence>
<keyword evidence="1" id="KW-0446">Lipid-binding</keyword>
<organism evidence="2 3">
    <name type="scientific">Caldisericum exile</name>
    <dbReference type="NCBI Taxonomy" id="693075"/>
    <lineage>
        <taxon>Bacteria</taxon>
        <taxon>Pseudomonadati</taxon>
        <taxon>Caldisericota/Cryosericota group</taxon>
        <taxon>Caldisericota</taxon>
        <taxon>Caldisericia</taxon>
        <taxon>Caldisericales</taxon>
        <taxon>Caldisericaceae</taxon>
        <taxon>Caldisericum</taxon>
    </lineage>
</organism>
<dbReference type="Pfam" id="PF02645">
    <property type="entry name" value="DegV"/>
    <property type="match status" value="1"/>
</dbReference>
<reference evidence="2 3" key="1">
    <citation type="submission" date="2018-01" db="EMBL/GenBank/DDBJ databases">
        <title>Metagenomic assembled genomes from two thermal pools in the Uzon Caldera, Kamchatka, Russia.</title>
        <authorList>
            <person name="Wilkins L."/>
            <person name="Ettinger C."/>
        </authorList>
    </citation>
    <scope>NUCLEOTIDE SEQUENCE [LARGE SCALE GENOMIC DNA]</scope>
    <source>
        <strain evidence="2">ZAV-07</strain>
    </source>
</reference>
<dbReference type="Gene3D" id="3.40.50.10170">
    <property type="match status" value="1"/>
</dbReference>
<dbReference type="Gene3D" id="3.30.1180.10">
    <property type="match status" value="1"/>
</dbReference>
<proteinExistence type="predicted"/>
<dbReference type="PROSITE" id="PS51482">
    <property type="entry name" value="DEGV"/>
    <property type="match status" value="1"/>
</dbReference>
<dbReference type="InterPro" id="IPR043168">
    <property type="entry name" value="DegV_C"/>
</dbReference>
<evidence type="ECO:0000313" key="3">
    <source>
        <dbReference type="Proteomes" id="UP000237040"/>
    </source>
</evidence>
<dbReference type="Proteomes" id="UP000237040">
    <property type="component" value="Unassembled WGS sequence"/>
</dbReference>
<name>A0A2J6WEQ9_9BACT</name>
<dbReference type="InterPro" id="IPR003797">
    <property type="entry name" value="DegV"/>
</dbReference>
<dbReference type="InterPro" id="IPR050270">
    <property type="entry name" value="DegV_domain_contain"/>
</dbReference>
<comment type="caution">
    <text evidence="2">The sequence shown here is derived from an EMBL/GenBank/DDBJ whole genome shotgun (WGS) entry which is preliminary data.</text>
</comment>
<dbReference type="EMBL" id="PNIL01000037">
    <property type="protein sequence ID" value="PMP67722.1"/>
    <property type="molecule type" value="Genomic_DNA"/>
</dbReference>